<dbReference type="KEGG" id="asr:WL1483_1009"/>
<evidence type="ECO:0000259" key="1">
    <source>
        <dbReference type="Pfam" id="PF00174"/>
    </source>
</evidence>
<evidence type="ECO:0000313" key="3">
    <source>
        <dbReference type="Proteomes" id="UP000058114"/>
    </source>
</evidence>
<feature type="domain" description="Oxidoreductase molybdopterin-binding" evidence="1">
    <location>
        <begin position="54"/>
        <end position="125"/>
    </location>
</feature>
<name>A0A0S2SFF1_9GAMM</name>
<dbReference type="EMBL" id="CP013067">
    <property type="protein sequence ID" value="ALP40428.1"/>
    <property type="molecule type" value="Genomic_DNA"/>
</dbReference>
<dbReference type="RefSeq" id="WP_060585260.1">
    <property type="nucleotide sequence ID" value="NZ_CP013067.1"/>
</dbReference>
<reference evidence="2 3" key="2">
    <citation type="journal article" date="2016" name="Genome Announc.">
        <title>Complete Genome Sequence of the Highly Virulent Aeromonas schubertii Strain WL1483, Isolated from Diseased Snakehead Fish (Channa argus) in China.</title>
        <authorList>
            <person name="Liu L."/>
            <person name="Li N."/>
            <person name="Zhang D."/>
            <person name="Fu X."/>
            <person name="Shi C."/>
            <person name="Lin Q."/>
            <person name="Hao G."/>
        </authorList>
    </citation>
    <scope>NUCLEOTIDE SEQUENCE [LARGE SCALE GENOMIC DNA]</scope>
    <source>
        <strain evidence="2 3">WL1483</strain>
    </source>
</reference>
<dbReference type="Proteomes" id="UP000058114">
    <property type="component" value="Chromosome"/>
</dbReference>
<gene>
    <name evidence="2" type="ORF">WL1483_1009</name>
</gene>
<sequence length="153" mass="17802">MGWWRWVLVWCVLWLGQALAGEPLLTLERGGVRQPVDEAMVMALPQHEITTRTPWYPGLRTFRGPRLGDLLQQAGMEGQMLWVHALNDYMAPIPTSDLLAYSPILAHSINGERMSVRERGPFIIIYPFDQQPDIRNKRYYARSVWQVDRIRVE</sequence>
<dbReference type="SUPFAM" id="SSF56524">
    <property type="entry name" value="Oxidoreductase molybdopterin-binding domain"/>
    <property type="match status" value="1"/>
</dbReference>
<dbReference type="AlphaFoldDB" id="A0A0S2SFF1"/>
<proteinExistence type="predicted"/>
<dbReference type="InterPro" id="IPR036374">
    <property type="entry name" value="OxRdtase_Mopterin-bd_sf"/>
</dbReference>
<dbReference type="Gene3D" id="3.90.420.10">
    <property type="entry name" value="Oxidoreductase, molybdopterin-binding domain"/>
    <property type="match status" value="1"/>
</dbReference>
<dbReference type="PATRIC" id="fig|652.5.peg.1610"/>
<dbReference type="InterPro" id="IPR000572">
    <property type="entry name" value="OxRdtase_Mopterin-bd_dom"/>
</dbReference>
<protein>
    <submittedName>
        <fullName evidence="2">Oxidoreductase molybdopterin binding protein</fullName>
    </submittedName>
</protein>
<accession>A0A0S2SFF1</accession>
<evidence type="ECO:0000313" key="2">
    <source>
        <dbReference type="EMBL" id="ALP40428.1"/>
    </source>
</evidence>
<organism evidence="2 3">
    <name type="scientific">Aeromonas schubertii</name>
    <dbReference type="NCBI Taxonomy" id="652"/>
    <lineage>
        <taxon>Bacteria</taxon>
        <taxon>Pseudomonadati</taxon>
        <taxon>Pseudomonadota</taxon>
        <taxon>Gammaproteobacteria</taxon>
        <taxon>Aeromonadales</taxon>
        <taxon>Aeromonadaceae</taxon>
        <taxon>Aeromonas</taxon>
    </lineage>
</organism>
<reference evidence="3" key="1">
    <citation type="submission" date="2015-10" db="EMBL/GenBank/DDBJ databases">
        <title>Complete Genome Sequence of Aeromonas schubertii strain WL1483.</title>
        <authorList>
            <person name="Liu L."/>
        </authorList>
    </citation>
    <scope>NUCLEOTIDE SEQUENCE [LARGE SCALE GENOMIC DNA]</scope>
    <source>
        <strain evidence="3">WL1483</strain>
    </source>
</reference>
<dbReference type="Pfam" id="PF00174">
    <property type="entry name" value="Oxidored_molyb"/>
    <property type="match status" value="1"/>
</dbReference>